<evidence type="ECO:0000313" key="4">
    <source>
        <dbReference type="EMBL" id="MBZ4037782.1"/>
    </source>
</evidence>
<evidence type="ECO:0000256" key="1">
    <source>
        <dbReference type="SAM" id="MobiDB-lite"/>
    </source>
</evidence>
<dbReference type="AlphaFoldDB" id="A0A9X1HHA9"/>
<feature type="domain" description="Conjugative transposon TraM C-terminal" evidence="3">
    <location>
        <begin position="204"/>
        <end position="336"/>
    </location>
</feature>
<organism evidence="4 5">
    <name type="scientific">Flavobacterium potami</name>
    <dbReference type="NCBI Taxonomy" id="2872310"/>
    <lineage>
        <taxon>Bacteria</taxon>
        <taxon>Pseudomonadati</taxon>
        <taxon>Bacteroidota</taxon>
        <taxon>Flavobacteriia</taxon>
        <taxon>Flavobacteriales</taxon>
        <taxon>Flavobacteriaceae</taxon>
        <taxon>Flavobacterium</taxon>
    </lineage>
</organism>
<dbReference type="Proteomes" id="UP001139366">
    <property type="component" value="Unassembled WGS sequence"/>
</dbReference>
<comment type="caution">
    <text evidence="4">The sequence shown here is derived from an EMBL/GenBank/DDBJ whole genome shotgun (WGS) entry which is preliminary data.</text>
</comment>
<dbReference type="RefSeq" id="WP_223711457.1">
    <property type="nucleotide sequence ID" value="NZ_JAINUY010000012.1"/>
</dbReference>
<keyword evidence="5" id="KW-1185">Reference proteome</keyword>
<feature type="region of interest" description="Disordered" evidence="1">
    <location>
        <begin position="135"/>
        <end position="180"/>
    </location>
</feature>
<protein>
    <submittedName>
        <fullName evidence="4">Conjugative transposon protein TraM</fullName>
    </submittedName>
</protein>
<keyword evidence="2" id="KW-0472">Membrane</keyword>
<evidence type="ECO:0000259" key="3">
    <source>
        <dbReference type="Pfam" id="PF12508"/>
    </source>
</evidence>
<dbReference type="InterPro" id="IPR055407">
    <property type="entry name" value="TraM_C"/>
</dbReference>
<keyword evidence="2" id="KW-1133">Transmembrane helix</keyword>
<evidence type="ECO:0000313" key="5">
    <source>
        <dbReference type="Proteomes" id="UP001139366"/>
    </source>
</evidence>
<proteinExistence type="predicted"/>
<keyword evidence="2" id="KW-0812">Transmembrane</keyword>
<evidence type="ECO:0000256" key="2">
    <source>
        <dbReference type="SAM" id="Phobius"/>
    </source>
</evidence>
<sequence>MNSLNNPENVVSNQPFFETIFTKHKKLLYALPVIVVLIIVGLYMTSGNTEEQKLSEEPTADVSLPGAKTKELSNDKLDVMSDFSELTDEKQKQQNKSEQFNVENINTNESVPAQTYQNENDKQVVEKVNKMLVEMNKEQKKQKRTSSTSTSESYSNSKYTSTKPEIDYEEKSNTESSFNNFFNSKNNSSVANNGKAPQQAEQLIYASIKGDHLRLRNNSRVTLILPKETVIDGKVFKKNTLIYAQATFNQNRVNLSINNINQVPLKIKAYDAEDGNLGLQVQRSLVAETGSEVAQDGADEIDVNGVPLGNTIKSLFKRKQQEPKIDLLNNQRLILKLGQ</sequence>
<feature type="transmembrane region" description="Helical" evidence="2">
    <location>
        <begin position="27"/>
        <end position="45"/>
    </location>
</feature>
<feature type="compositionally biased region" description="Low complexity" evidence="1">
    <location>
        <begin position="145"/>
        <end position="163"/>
    </location>
</feature>
<dbReference type="EMBL" id="JAINUY010000012">
    <property type="protein sequence ID" value="MBZ4037782.1"/>
    <property type="molecule type" value="Genomic_DNA"/>
</dbReference>
<feature type="compositionally biased region" description="Polar residues" evidence="1">
    <location>
        <begin position="94"/>
        <end position="118"/>
    </location>
</feature>
<accession>A0A9X1HHA9</accession>
<gene>
    <name evidence="4" type="primary">traM</name>
    <name evidence="4" type="ORF">K6T82_23700</name>
</gene>
<dbReference type="Pfam" id="PF12508">
    <property type="entry name" value="Transposon_TraM"/>
    <property type="match status" value="1"/>
</dbReference>
<feature type="region of interest" description="Disordered" evidence="1">
    <location>
        <begin position="88"/>
        <end position="120"/>
    </location>
</feature>
<reference evidence="4 5" key="1">
    <citation type="journal article" date="2023" name="Antonie Van Leeuwenhoek">
        <title>Flavobacterium potami sp. nov., a multi-metal resistance genes harbouring bacterium isolated from shallow river silt.</title>
        <authorList>
            <person name="Li S."/>
            <person name="Mao S."/>
            <person name="Mu W."/>
            <person name="Guo B."/>
            <person name="Li C."/>
            <person name="Zhu Q."/>
            <person name="Hou X."/>
            <person name="Zhao Y."/>
            <person name="Wei S."/>
            <person name="Liu H."/>
            <person name="Liu A."/>
        </authorList>
    </citation>
    <scope>NUCLEOTIDE SEQUENCE [LARGE SCALE GENOMIC DNA]</scope>
    <source>
        <strain evidence="4 5">17A</strain>
    </source>
</reference>
<name>A0A9X1HHA9_9FLAO</name>
<feature type="compositionally biased region" description="Basic and acidic residues" evidence="1">
    <location>
        <begin position="164"/>
        <end position="173"/>
    </location>
</feature>